<dbReference type="PRINTS" id="PR01437">
    <property type="entry name" value="NUOXDRDTASE4"/>
</dbReference>
<keyword evidence="9" id="KW-0560">Oxidoreductase</keyword>
<evidence type="ECO:0000256" key="3">
    <source>
        <dbReference type="ARBA" id="ARBA00022692"/>
    </source>
</evidence>
<keyword evidence="3 6" id="KW-0812">Transmembrane</keyword>
<feature type="transmembrane region" description="Helical" evidence="7">
    <location>
        <begin position="473"/>
        <end position="494"/>
    </location>
</feature>
<dbReference type="Proteomes" id="UP001304683">
    <property type="component" value="Chromosome"/>
</dbReference>
<feature type="transmembrane region" description="Helical" evidence="7">
    <location>
        <begin position="114"/>
        <end position="132"/>
    </location>
</feature>
<comment type="subcellular location">
    <subcellularLocation>
        <location evidence="1">Endomembrane system</location>
        <topology evidence="1">Multi-pass membrane protein</topology>
    </subcellularLocation>
    <subcellularLocation>
        <location evidence="6">Membrane</location>
        <topology evidence="6">Multi-pass membrane protein</topology>
    </subcellularLocation>
</comment>
<feature type="transmembrane region" description="Helical" evidence="7">
    <location>
        <begin position="32"/>
        <end position="55"/>
    </location>
</feature>
<feature type="transmembrane region" description="Helical" evidence="7">
    <location>
        <begin position="398"/>
        <end position="420"/>
    </location>
</feature>
<dbReference type="EC" id="1.6.5.-" evidence="9"/>
<feature type="transmembrane region" description="Helical" evidence="7">
    <location>
        <begin position="138"/>
        <end position="155"/>
    </location>
</feature>
<feature type="transmembrane region" description="Helical" evidence="7">
    <location>
        <begin position="306"/>
        <end position="332"/>
    </location>
</feature>
<name>A0ABZ0QPE8_9FIRM</name>
<feature type="transmembrane region" description="Helical" evidence="7">
    <location>
        <begin position="432"/>
        <end position="452"/>
    </location>
</feature>
<dbReference type="RefSeq" id="WP_318750901.1">
    <property type="nucleotide sequence ID" value="NZ_CP132508.1"/>
</dbReference>
<evidence type="ECO:0000256" key="4">
    <source>
        <dbReference type="ARBA" id="ARBA00022989"/>
    </source>
</evidence>
<organism evidence="9 10">
    <name type="scientific">Thermaerobacter composti</name>
    <dbReference type="NCBI Taxonomy" id="554949"/>
    <lineage>
        <taxon>Bacteria</taxon>
        <taxon>Bacillati</taxon>
        <taxon>Bacillota</taxon>
        <taxon>Clostridia</taxon>
        <taxon>Eubacteriales</taxon>
        <taxon>Clostridiales Family XVII. Incertae Sedis</taxon>
        <taxon>Thermaerobacter</taxon>
    </lineage>
</organism>
<dbReference type="InterPro" id="IPR010227">
    <property type="entry name" value="NADH_Q_OxRdtase_chainM/4"/>
</dbReference>
<feature type="transmembrane region" description="Helical" evidence="7">
    <location>
        <begin position="75"/>
        <end position="102"/>
    </location>
</feature>
<dbReference type="PANTHER" id="PTHR43507:SF1">
    <property type="entry name" value="NADH-UBIQUINONE OXIDOREDUCTASE CHAIN 4"/>
    <property type="match status" value="1"/>
</dbReference>
<evidence type="ECO:0000256" key="5">
    <source>
        <dbReference type="ARBA" id="ARBA00023136"/>
    </source>
</evidence>
<dbReference type="PANTHER" id="PTHR43507">
    <property type="entry name" value="NADH-UBIQUINONE OXIDOREDUCTASE CHAIN 4"/>
    <property type="match status" value="1"/>
</dbReference>
<feature type="transmembrane region" description="Helical" evidence="7">
    <location>
        <begin position="167"/>
        <end position="187"/>
    </location>
</feature>
<evidence type="ECO:0000256" key="6">
    <source>
        <dbReference type="RuleBase" id="RU000320"/>
    </source>
</evidence>
<keyword evidence="10" id="KW-1185">Reference proteome</keyword>
<feature type="transmembrane region" description="Helical" evidence="7">
    <location>
        <begin position="352"/>
        <end position="378"/>
    </location>
</feature>
<gene>
    <name evidence="9" type="ORF">Q5761_01430</name>
</gene>
<evidence type="ECO:0000313" key="10">
    <source>
        <dbReference type="Proteomes" id="UP001304683"/>
    </source>
</evidence>
<dbReference type="InterPro" id="IPR001750">
    <property type="entry name" value="ND/Mrp_TM"/>
</dbReference>
<reference evidence="9 10" key="1">
    <citation type="submission" date="2023-08" db="EMBL/GenBank/DDBJ databases">
        <title>Genome sequence of Thermaerobacter compostii strain Ins1, a spore-forming filamentous bacterium isolated from a deep geothermal reservoir.</title>
        <authorList>
            <person name="Bregnard D."/>
            <person name="Gonzalez D."/>
            <person name="Junier P."/>
        </authorList>
    </citation>
    <scope>NUCLEOTIDE SEQUENCE [LARGE SCALE GENOMIC DNA]</scope>
    <source>
        <strain evidence="9 10">Ins1</strain>
    </source>
</reference>
<evidence type="ECO:0000313" key="9">
    <source>
        <dbReference type="EMBL" id="WPD19361.1"/>
    </source>
</evidence>
<evidence type="ECO:0000259" key="8">
    <source>
        <dbReference type="Pfam" id="PF00361"/>
    </source>
</evidence>
<keyword evidence="5 7" id="KW-0472">Membrane</keyword>
<accession>A0ABZ0QPE8</accession>
<proteinExistence type="inferred from homology"/>
<feature type="domain" description="NADH:quinone oxidoreductase/Mrp antiporter transmembrane" evidence="8">
    <location>
        <begin position="348"/>
        <end position="440"/>
    </location>
</feature>
<sequence length="516" mass="55238">MSASLPYLSLILGVPAAGALLTLLIPRENHRAIRLVGTVAMAVPLLLVAAVWAGFDPAAGGPQFVERYRWIPTLGAWYYLGVDGLSLPLVALTALIAPIAALASWGIEERVKEYWVLLGLLVTGIFGVFLALDYLLFYVFFELSLIPMYFLIGVWGGPRRDYASLKFFIYTLVGSIVLIVGILALYLLTGASTFDMVELARRAPAAVPEALKLPLFLLLFVGFAIKTPMWPVHTWLPDAHVEAPTPISVILAAVLLKLGTYGMMRITWPTLPDVARDLAGALATLAVVAILYGAFTALGQRDFKRLVAYSSVSQMGFVVLALAAAAAAPGVAQAAQLAGRDPQVILEAGQSATMAAVFMMVAHGLASALLFLLVGFWYDRTHTRDFDRLGGMFRTTPVGATFLGIAAFANLGLPGFSTFIGEFFTLMGTLPVFPTAVYVALVGLVGAAMYNLTMLQRVTMGAPRPEWSGLPDVTPRELATFVPLVAAMLLLGWMPGLLTQVLSTPVAQFVAKLGGM</sequence>
<feature type="transmembrane region" description="Helical" evidence="7">
    <location>
        <begin position="6"/>
        <end position="25"/>
    </location>
</feature>
<dbReference type="Pfam" id="PF00361">
    <property type="entry name" value="Proton_antipo_M"/>
    <property type="match status" value="2"/>
</dbReference>
<evidence type="ECO:0000256" key="2">
    <source>
        <dbReference type="ARBA" id="ARBA00009025"/>
    </source>
</evidence>
<evidence type="ECO:0000256" key="7">
    <source>
        <dbReference type="SAM" id="Phobius"/>
    </source>
</evidence>
<dbReference type="GO" id="GO:0016491">
    <property type="term" value="F:oxidoreductase activity"/>
    <property type="evidence" value="ECO:0007669"/>
    <property type="project" value="UniProtKB-KW"/>
</dbReference>
<dbReference type="InterPro" id="IPR003918">
    <property type="entry name" value="NADH_UbQ_OxRdtase"/>
</dbReference>
<keyword evidence="4 7" id="KW-1133">Transmembrane helix</keyword>
<dbReference type="NCBIfam" id="TIGR01972">
    <property type="entry name" value="NDH_I_M"/>
    <property type="match status" value="1"/>
</dbReference>
<comment type="similarity">
    <text evidence="2">Belongs to the complex I subunit 4 family.</text>
</comment>
<protein>
    <submittedName>
        <fullName evidence="9">NADH-quinone oxidoreductase subunit M</fullName>
        <ecNumber evidence="9">1.6.5.-</ecNumber>
    </submittedName>
</protein>
<feature type="transmembrane region" description="Helical" evidence="7">
    <location>
        <begin position="207"/>
        <end position="225"/>
    </location>
</feature>
<dbReference type="EMBL" id="CP132508">
    <property type="protein sequence ID" value="WPD19361.1"/>
    <property type="molecule type" value="Genomic_DNA"/>
</dbReference>
<feature type="transmembrane region" description="Helical" evidence="7">
    <location>
        <begin position="246"/>
        <end position="266"/>
    </location>
</feature>
<feature type="transmembrane region" description="Helical" evidence="7">
    <location>
        <begin position="278"/>
        <end position="299"/>
    </location>
</feature>
<feature type="domain" description="NADH:quinone oxidoreductase/Mrp antiporter transmembrane" evidence="8">
    <location>
        <begin position="131"/>
        <end position="325"/>
    </location>
</feature>
<evidence type="ECO:0000256" key="1">
    <source>
        <dbReference type="ARBA" id="ARBA00004127"/>
    </source>
</evidence>